<dbReference type="InterPro" id="IPR002035">
    <property type="entry name" value="VWF_A"/>
</dbReference>
<dbReference type="Pfam" id="PF14623">
    <property type="entry name" value="Vint"/>
    <property type="match status" value="1"/>
</dbReference>
<dbReference type="SUPFAM" id="SSF48403">
    <property type="entry name" value="Ankyrin repeat"/>
    <property type="match status" value="1"/>
</dbReference>
<dbReference type="Proteomes" id="UP000285146">
    <property type="component" value="Unassembled WGS sequence"/>
</dbReference>
<dbReference type="SUPFAM" id="SSF53300">
    <property type="entry name" value="vWA-like"/>
    <property type="match status" value="1"/>
</dbReference>
<keyword evidence="6" id="KW-1185">Reference proteome</keyword>
<dbReference type="InterPro" id="IPR036770">
    <property type="entry name" value="Ankyrin_rpt-contain_sf"/>
</dbReference>
<dbReference type="InParanoid" id="A0A423WRX8"/>
<dbReference type="SMART" id="SM00248">
    <property type="entry name" value="ANK"/>
    <property type="match status" value="8"/>
</dbReference>
<dbReference type="Pfam" id="PF14624">
    <property type="entry name" value="Vwaint"/>
    <property type="match status" value="1"/>
</dbReference>
<dbReference type="InterPro" id="IPR036465">
    <property type="entry name" value="vWFA_dom_sf"/>
</dbReference>
<comment type="caution">
    <text evidence="5">The sequence shown here is derived from an EMBL/GenBank/DDBJ whole genome shotgun (WGS) entry which is preliminary data.</text>
</comment>
<dbReference type="STRING" id="1230097.A0A423WRX8"/>
<evidence type="ECO:0000256" key="2">
    <source>
        <dbReference type="ARBA" id="ARBA00023043"/>
    </source>
</evidence>
<evidence type="ECO:0000259" key="4">
    <source>
        <dbReference type="PROSITE" id="PS50234"/>
    </source>
</evidence>
<dbReference type="SMART" id="SM00327">
    <property type="entry name" value="VWA"/>
    <property type="match status" value="1"/>
</dbReference>
<keyword evidence="2" id="KW-0040">ANK repeat</keyword>
<dbReference type="PANTHER" id="PTHR24126:SF14">
    <property type="entry name" value="ANK_REP_REGION DOMAIN-CONTAINING PROTEIN"/>
    <property type="match status" value="1"/>
</dbReference>
<proteinExistence type="predicted"/>
<protein>
    <recommendedName>
        <fullName evidence="4">VWFA domain-containing protein</fullName>
    </recommendedName>
</protein>
<dbReference type="Pfam" id="PF12796">
    <property type="entry name" value="Ank_2"/>
    <property type="match status" value="1"/>
</dbReference>
<evidence type="ECO:0000313" key="6">
    <source>
        <dbReference type="Proteomes" id="UP000285146"/>
    </source>
</evidence>
<evidence type="ECO:0000313" key="5">
    <source>
        <dbReference type="EMBL" id="ROW06276.1"/>
    </source>
</evidence>
<dbReference type="InterPro" id="IPR036844">
    <property type="entry name" value="Hint_dom_sf"/>
</dbReference>
<dbReference type="OrthoDB" id="10264538at2759"/>
<dbReference type="Gene3D" id="1.25.40.20">
    <property type="entry name" value="Ankyrin repeat-containing domain"/>
    <property type="match status" value="2"/>
</dbReference>
<dbReference type="InterPro" id="IPR032838">
    <property type="entry name" value="Vwaint_dom"/>
</dbReference>
<dbReference type="PANTHER" id="PTHR24126">
    <property type="entry name" value="ANKYRIN REPEAT, PH AND SEC7 DOMAIN CONTAINING PROTEIN SECG-RELATED"/>
    <property type="match status" value="1"/>
</dbReference>
<dbReference type="PROSITE" id="PS50234">
    <property type="entry name" value="VWFA"/>
    <property type="match status" value="1"/>
</dbReference>
<accession>A0A423WRX8</accession>
<evidence type="ECO:0000256" key="3">
    <source>
        <dbReference type="SAM" id="MobiDB-lite"/>
    </source>
</evidence>
<gene>
    <name evidence="5" type="ORF">VPNG_08071</name>
</gene>
<dbReference type="Pfam" id="PF13519">
    <property type="entry name" value="VWA_2"/>
    <property type="match status" value="1"/>
</dbReference>
<feature type="domain" description="VWFA" evidence="4">
    <location>
        <begin position="587"/>
        <end position="773"/>
    </location>
</feature>
<sequence length="1297" mass="141427">MSASRYHEFRKPVYDSTYGYGEQDPEGVLGPRPRIRDHDGAPLWDDEQSSLRTEIIKYNDVALLRQYIDIFSNACGPSDLTQDDPFYVAARFGSIDALRLMLEHWAADPSQTRPAPDERDFHLLNVACLYGQVDTVRFLVDKNQPWAARFGKISFEKSSHIFSRTGSSLMAAAMSYGTEPRGGEDWRKTEELMGLLLDMGASARDTAFGPWLFPNEPPPAVPVIRQTVLTQAITGASAHMVRRLVEGGADIHAKVCFYRHFGPLFDETLRRGIRDVTALHIGSVHFNTEGIQALFDYRGSEVSVADMVLCRDDCGRIPLHWAAGSSYFDNFGLQACKDNDGRRESIHSQALNTIKLLLGSKTDTIDARDTRGATPLHYAVKNYCKGSVIDRPWLYHIIEFLFGSNADTRARDSEGRTLLHWFIRHHEKPYPLDAALVTLLVGYGINVDDVDERGRTAVHLAADELHKIEVVRILLEQAGSRGDDILRAADAQGNFPLHIAAAAGDVGVADTAEGRIRAQEEMAVVPVYTNYGGADAPPPYSERQEMSGSSADATVDIQPLPDKNGVIIRVQPPKAPVNETLSHIPCDIALVIDVSGSMGANAPVPGESESTGLSVLDLVKHACRTIVSTMMADDRLAILTFSNSSRVLQPLTAMTDANKKAAEAKIEAMGLEGCTNLWHGIRDGVRLFKDEQNTGRVPAVLVLTDGEPNHMCPPQGYIPALKAMGNIVPSIHTFGFGYSLRSGLLKSIAEFGNGNYSFIPDAGMIGTVFVHAVANLQSTFADKATLRLIYPDHVTIQQPSGSSVDHRDAEQAAGGNYALTIPLGNIQYGQTRDVYLQWKSNPGNDDELCPPFINVALQYSQMTGTPCTSHASRSLHDLSFTTLSDTEIAYHTSRSRICAFLAEIFPIDHLGEHRVDEKLQSETGLEQKQQLLRALIASLPAAHYPKDTKCNSLLQDLSGPEPLGQVSLALSQKSYFDRWGQHYLPSLHGAHARQLCNSFKDPGPLQYGVDSPLFIKCRDALNNAFDDLPAPQPSNAYPAATARFIHQGPSGVHPSAAGRSGGQRLGFCSIQMSSYNSSNTPCFAGRTGVRLASGRRVRMSSLRKGARVETPAGPRIVAAVLVTGVRRLVMVRLEGVLVTPWHPVGLPSANPLTGLDIGYGWVLPAQVRPLELVRYTGAIYSVLLERDGDVAAHAIALDGEMGDTPFWGVTLGHGMTSGDDVRAHQFFGNYDRVMTSLAALGVRKDGVVFGGGVRRSEATGLVNGFKAYRSPRPRCSGTLLPSRLEAGERRQTVSLGV</sequence>
<reference evidence="5 6" key="1">
    <citation type="submission" date="2015-09" db="EMBL/GenBank/DDBJ databases">
        <title>Host preference determinants of Valsa canker pathogens revealed by comparative genomics.</title>
        <authorList>
            <person name="Yin Z."/>
            <person name="Huang L."/>
        </authorList>
    </citation>
    <scope>NUCLEOTIDE SEQUENCE [LARGE SCALE GENOMIC DNA]</scope>
    <source>
        <strain evidence="5 6">SXYLt</strain>
    </source>
</reference>
<organism evidence="5 6">
    <name type="scientific">Cytospora leucostoma</name>
    <dbReference type="NCBI Taxonomy" id="1230097"/>
    <lineage>
        <taxon>Eukaryota</taxon>
        <taxon>Fungi</taxon>
        <taxon>Dikarya</taxon>
        <taxon>Ascomycota</taxon>
        <taxon>Pezizomycotina</taxon>
        <taxon>Sordariomycetes</taxon>
        <taxon>Sordariomycetidae</taxon>
        <taxon>Diaporthales</taxon>
        <taxon>Cytosporaceae</taxon>
        <taxon>Cytospora</taxon>
    </lineage>
</organism>
<keyword evidence="1" id="KW-0677">Repeat</keyword>
<name>A0A423WRX8_9PEZI</name>
<dbReference type="InterPro" id="IPR039510">
    <property type="entry name" value="Vint_dom"/>
</dbReference>
<feature type="region of interest" description="Disordered" evidence="3">
    <location>
        <begin position="17"/>
        <end position="37"/>
    </location>
</feature>
<dbReference type="Gene3D" id="3.40.50.410">
    <property type="entry name" value="von Willebrand factor, type A domain"/>
    <property type="match status" value="1"/>
</dbReference>
<dbReference type="EMBL" id="LKEB01000043">
    <property type="protein sequence ID" value="ROW06276.1"/>
    <property type="molecule type" value="Genomic_DNA"/>
</dbReference>
<dbReference type="InterPro" id="IPR002110">
    <property type="entry name" value="Ankyrin_rpt"/>
</dbReference>
<evidence type="ECO:0000256" key="1">
    <source>
        <dbReference type="ARBA" id="ARBA00022737"/>
    </source>
</evidence>
<dbReference type="SUPFAM" id="SSF51294">
    <property type="entry name" value="Hedgehog/intein (Hint) domain"/>
    <property type="match status" value="1"/>
</dbReference>